<feature type="domain" description="Methyltransferase" evidence="3">
    <location>
        <begin position="41"/>
        <end position="79"/>
    </location>
</feature>
<gene>
    <name evidence="4" type="ORF">Ana3638_01585</name>
</gene>
<reference evidence="4 5" key="1">
    <citation type="submission" date="2020-01" db="EMBL/GenBank/DDBJ databases">
        <title>Genome analysis of Anaerocolumna sp. CBA3638.</title>
        <authorList>
            <person name="Kim J."/>
            <person name="Roh S.W."/>
        </authorList>
    </citation>
    <scope>NUCLEOTIDE SEQUENCE [LARGE SCALE GENOMIC DNA]</scope>
    <source>
        <strain evidence="4 5">CBA3638</strain>
    </source>
</reference>
<dbReference type="PANTHER" id="PTHR43861">
    <property type="entry name" value="TRANS-ACONITATE 2-METHYLTRANSFERASE-RELATED"/>
    <property type="match status" value="1"/>
</dbReference>
<sequence>MQAYSGFAQVYDIFMDNVPYDEWTDYLTSLLYEYGVENGLVLELGCGTGNITRRLSAKGYDMIGVDISDEMLEIAREKEYEDFYEMDGIISQNVNIENIADELVVNTDNSDYKSESFQTVKNPILYLQQDMREFELYGTVGAVVSICDSMNYITSEEDLLKVFKLVNNYLDPGGIFIFDMNTEYKYKTILADNTIAENRDNCSFIWENYFHEENKINEYNMTIFVKNEYNTLIEDDEEIEDEAVEDETEEDEVIEEYNAAQLFERFQETHYQKAYSIDKVKELINRAGLEFITVYDAFTKNKPTDKSERVYFIAREKYQENKKYISE</sequence>
<evidence type="ECO:0000313" key="5">
    <source>
        <dbReference type="Proteomes" id="UP000464314"/>
    </source>
</evidence>
<name>A0A6P1TW07_9FIRM</name>
<dbReference type="PANTHER" id="PTHR43861:SF1">
    <property type="entry name" value="TRANS-ACONITATE 2-METHYLTRANSFERASE"/>
    <property type="match status" value="1"/>
</dbReference>
<dbReference type="Gene3D" id="3.40.50.150">
    <property type="entry name" value="Vaccinia Virus protein VP39"/>
    <property type="match status" value="1"/>
</dbReference>
<dbReference type="RefSeq" id="WP_161840396.1">
    <property type="nucleotide sequence ID" value="NZ_CP048000.1"/>
</dbReference>
<dbReference type="Pfam" id="PF13649">
    <property type="entry name" value="Methyltransf_25"/>
    <property type="match status" value="1"/>
</dbReference>
<dbReference type="CDD" id="cd02440">
    <property type="entry name" value="AdoMet_MTases"/>
    <property type="match status" value="1"/>
</dbReference>
<protein>
    <submittedName>
        <fullName evidence="4">Methyltransferase domain-containing protein</fullName>
    </submittedName>
</protein>
<dbReference type="InterPro" id="IPR029063">
    <property type="entry name" value="SAM-dependent_MTases_sf"/>
</dbReference>
<evidence type="ECO:0000256" key="1">
    <source>
        <dbReference type="ARBA" id="ARBA00022603"/>
    </source>
</evidence>
<dbReference type="Gene3D" id="2.20.25.110">
    <property type="entry name" value="S-adenosyl-L-methionine-dependent methyltransferases"/>
    <property type="match status" value="1"/>
</dbReference>
<dbReference type="AlphaFoldDB" id="A0A6P1TW07"/>
<organism evidence="4 5">
    <name type="scientific">Anaerocolumna sedimenticola</name>
    <dbReference type="NCBI Taxonomy" id="2696063"/>
    <lineage>
        <taxon>Bacteria</taxon>
        <taxon>Bacillati</taxon>
        <taxon>Bacillota</taxon>
        <taxon>Clostridia</taxon>
        <taxon>Lachnospirales</taxon>
        <taxon>Lachnospiraceae</taxon>
        <taxon>Anaerocolumna</taxon>
    </lineage>
</organism>
<dbReference type="KEGG" id="anr:Ana3638_01585"/>
<dbReference type="InterPro" id="IPR041698">
    <property type="entry name" value="Methyltransf_25"/>
</dbReference>
<evidence type="ECO:0000259" key="3">
    <source>
        <dbReference type="Pfam" id="PF13649"/>
    </source>
</evidence>
<proteinExistence type="predicted"/>
<keyword evidence="2 4" id="KW-0808">Transferase</keyword>
<dbReference type="Proteomes" id="UP000464314">
    <property type="component" value="Chromosome"/>
</dbReference>
<keyword evidence="1 4" id="KW-0489">Methyltransferase</keyword>
<evidence type="ECO:0000256" key="2">
    <source>
        <dbReference type="ARBA" id="ARBA00022679"/>
    </source>
</evidence>
<dbReference type="EMBL" id="CP048000">
    <property type="protein sequence ID" value="QHQ63585.1"/>
    <property type="molecule type" value="Genomic_DNA"/>
</dbReference>
<dbReference type="SUPFAM" id="SSF53335">
    <property type="entry name" value="S-adenosyl-L-methionine-dependent methyltransferases"/>
    <property type="match status" value="1"/>
</dbReference>
<dbReference type="GO" id="GO:0032259">
    <property type="term" value="P:methylation"/>
    <property type="evidence" value="ECO:0007669"/>
    <property type="project" value="UniProtKB-KW"/>
</dbReference>
<dbReference type="GO" id="GO:0008168">
    <property type="term" value="F:methyltransferase activity"/>
    <property type="evidence" value="ECO:0007669"/>
    <property type="project" value="UniProtKB-KW"/>
</dbReference>
<evidence type="ECO:0000313" key="4">
    <source>
        <dbReference type="EMBL" id="QHQ63585.1"/>
    </source>
</evidence>
<accession>A0A6P1TW07</accession>
<keyword evidence="5" id="KW-1185">Reference proteome</keyword>